<feature type="transmembrane region" description="Helical" evidence="1">
    <location>
        <begin position="75"/>
        <end position="102"/>
    </location>
</feature>
<keyword evidence="1" id="KW-1133">Transmembrane helix</keyword>
<gene>
    <name evidence="2" type="ORF">L0664_02470</name>
</gene>
<proteinExistence type="predicted"/>
<feature type="transmembrane region" description="Helical" evidence="1">
    <location>
        <begin position="166"/>
        <end position="186"/>
    </location>
</feature>
<comment type="caution">
    <text evidence="2">The sequence shown here is derived from an EMBL/GenBank/DDBJ whole genome shotgun (WGS) entry which is preliminary data.</text>
</comment>
<keyword evidence="1" id="KW-0812">Transmembrane</keyword>
<reference evidence="2 3" key="1">
    <citation type="submission" date="2022-01" db="EMBL/GenBank/DDBJ databases">
        <title>Octadecabacter sp. nov., isolated from a marine alga.</title>
        <authorList>
            <person name="Jin M.S."/>
            <person name="Kim H.M."/>
            <person name="Han D.M."/>
            <person name="Jung J.J."/>
            <person name="Jeon C.O."/>
        </authorList>
    </citation>
    <scope>NUCLEOTIDE SEQUENCE [LARGE SCALE GENOMIC DNA]</scope>
    <source>
        <strain evidence="2 3">G9-8</strain>
    </source>
</reference>
<evidence type="ECO:0000313" key="2">
    <source>
        <dbReference type="EMBL" id="MCF2869921.1"/>
    </source>
</evidence>
<dbReference type="RefSeq" id="WP_235224042.1">
    <property type="nucleotide sequence ID" value="NZ_JAKGAQ010000001.1"/>
</dbReference>
<accession>A0ABS9CSJ8</accession>
<dbReference type="EMBL" id="JAKGAQ010000001">
    <property type="protein sequence ID" value="MCF2869921.1"/>
    <property type="molecule type" value="Genomic_DNA"/>
</dbReference>
<organism evidence="2 3">
    <name type="scientific">Octadecabacter dasysiphoniae</name>
    <dbReference type="NCBI Taxonomy" id="2909341"/>
    <lineage>
        <taxon>Bacteria</taxon>
        <taxon>Pseudomonadati</taxon>
        <taxon>Pseudomonadota</taxon>
        <taxon>Alphaproteobacteria</taxon>
        <taxon>Rhodobacterales</taxon>
        <taxon>Roseobacteraceae</taxon>
        <taxon>Octadecabacter</taxon>
    </lineage>
</organism>
<sequence length="191" mass="20948">MYTPTHLIFGMAAFGRPDAPKITAAAIAGAAIPDLSLYLLAGTHLLILGTDPQVVFGEMYFSDAWQSVFRIDNSFLVWGMVLALGLALRRAWIVALAGSALLHIGLDFPLHHDDGRAHFWPITNWIFESPVSYWDPAHFGRILTPIEVLVSWGVCAWLSQRYRGSAMRAVIGVFGLLQVPVAYAWVVGVGT</sequence>
<evidence type="ECO:0000313" key="3">
    <source>
        <dbReference type="Proteomes" id="UP001200557"/>
    </source>
</evidence>
<evidence type="ECO:0000256" key="1">
    <source>
        <dbReference type="SAM" id="Phobius"/>
    </source>
</evidence>
<protein>
    <submittedName>
        <fullName evidence="2">Cobalamin biosynthesis protein CobQ</fullName>
    </submittedName>
</protein>
<keyword evidence="3" id="KW-1185">Reference proteome</keyword>
<feature type="transmembrane region" description="Helical" evidence="1">
    <location>
        <begin position="139"/>
        <end position="159"/>
    </location>
</feature>
<keyword evidence="1" id="KW-0472">Membrane</keyword>
<dbReference type="Proteomes" id="UP001200557">
    <property type="component" value="Unassembled WGS sequence"/>
</dbReference>
<name>A0ABS9CSJ8_9RHOB</name>